<feature type="compositionally biased region" description="Basic and acidic residues" evidence="14">
    <location>
        <begin position="851"/>
        <end position="861"/>
    </location>
</feature>
<dbReference type="InterPro" id="IPR027417">
    <property type="entry name" value="P-loop_NTPase"/>
</dbReference>
<dbReference type="GO" id="GO:0005524">
    <property type="term" value="F:ATP binding"/>
    <property type="evidence" value="ECO:0007669"/>
    <property type="project" value="UniProtKB-UniRule"/>
</dbReference>
<feature type="region of interest" description="Disordered" evidence="14">
    <location>
        <begin position="843"/>
        <end position="864"/>
    </location>
</feature>
<evidence type="ECO:0000256" key="9">
    <source>
        <dbReference type="ARBA" id="ARBA00023212"/>
    </source>
</evidence>
<evidence type="ECO:0000256" key="12">
    <source>
        <dbReference type="RuleBase" id="RU000394"/>
    </source>
</evidence>
<dbReference type="GO" id="GO:0005874">
    <property type="term" value="C:microtubule"/>
    <property type="evidence" value="ECO:0007669"/>
    <property type="project" value="UniProtKB-KW"/>
</dbReference>
<keyword evidence="7 13" id="KW-0175">Coiled coil</keyword>
<dbReference type="InterPro" id="IPR019821">
    <property type="entry name" value="Kinesin_motor_CS"/>
</dbReference>
<evidence type="ECO:0000256" key="3">
    <source>
        <dbReference type="ARBA" id="ARBA00022490"/>
    </source>
</evidence>
<sequence>MSVTEEDLCHHMKVVVRVRPENTKEKAAGFHRVAHVVDKHILVFDPNQQEISFFHGKKTANRDITKRPNKDLKFVFDAVFDETSTQLEVFEHTTKPILRSFLNGYNCTVLAYGATGAGKTHTMLGSATEPGVMCLTLLELYKSMDEIKEEKVCSTAVSYLEVYNEQIRDLLVNSGPLAVREDAQKGVVVQGLTLHQPKSSQEILQLLDNGNKNRTQHPTDMNATSSRSHAVFQIYLRQQDKTASIDQNVRIAKMSLIDLAGSERASTTSAKGSRFIEGTNINRSLLALGNVINALADTKRKNQHIPYRNSKLTRLLKDSLGGNCQTIMIAAISPSSMSYDDTYNTLKYANRAKDIKSSLKSNVLHLDSHITQYVKICNEQKKEILMLKEKLKAYEEQKAFTDENNKAKLMISNPQKKEIERFQEILNCLFQNREEIRQEYLKLEMLLKENELKSFYQQQCHKQIEMMCSEDKIEKATCKRDHRLAMLKTRRCYLQKKREEELKQFDENTNWLHRVETEMRLLGQNGRIPEELNKDLHCHHLYLQNKDLKTQIKHMMDLASLQEQQHRQTEAVLNALLPTLRKQYCALKEAGLSNAAFESDFKEIEHLVERKKVVVWADQTTEHTKQNSLPGVSLLMAFPQLAPVQAAACTSSSESNLLNISSPKRTRRKLMPSLLKAEHTQKSALSESVQLNDSFSKELQPIVYTPEDCRKTLQNPPTVNLLKPLSNTMSCQAISSNTNSDNSLKMACEVDIPVCRKKEYRQEDLNSTFTMCEDTKIVNSKLPEQQSVPNNNIVQRLAPSSFSTKHPLPVRSIVPSYMAMTAAAKRKRKLASSASNTLLTAEETSGLAKRVRQDNSSDKLLQENGPAVEYKRSIHKVKPNIVRKFGRSISKGNLR</sequence>
<evidence type="ECO:0000256" key="7">
    <source>
        <dbReference type="ARBA" id="ARBA00023054"/>
    </source>
</evidence>
<evidence type="ECO:0000256" key="13">
    <source>
        <dbReference type="SAM" id="Coils"/>
    </source>
</evidence>
<evidence type="ECO:0000256" key="5">
    <source>
        <dbReference type="ARBA" id="ARBA00022741"/>
    </source>
</evidence>
<evidence type="ECO:0000256" key="4">
    <source>
        <dbReference type="ARBA" id="ARBA00022701"/>
    </source>
</evidence>
<evidence type="ECO:0000256" key="10">
    <source>
        <dbReference type="ARBA" id="ARBA00023242"/>
    </source>
</evidence>
<dbReference type="Pfam" id="PF00225">
    <property type="entry name" value="Kinesin"/>
    <property type="match status" value="1"/>
</dbReference>
<dbReference type="PANTHER" id="PTHR47968">
    <property type="entry name" value="CENTROMERE PROTEIN E"/>
    <property type="match status" value="1"/>
</dbReference>
<keyword evidence="16" id="KW-1185">Reference proteome</keyword>
<dbReference type="GO" id="GO:0005634">
    <property type="term" value="C:nucleus"/>
    <property type="evidence" value="ECO:0007669"/>
    <property type="project" value="UniProtKB-SubCell"/>
</dbReference>
<dbReference type="InParanoid" id="A0A6J2M048"/>
<dbReference type="GO" id="GO:0000278">
    <property type="term" value="P:mitotic cell cycle"/>
    <property type="evidence" value="ECO:0007669"/>
    <property type="project" value="UniProtKB-ARBA"/>
</dbReference>
<dbReference type="GO" id="GO:0008017">
    <property type="term" value="F:microtubule binding"/>
    <property type="evidence" value="ECO:0007669"/>
    <property type="project" value="InterPro"/>
</dbReference>
<dbReference type="GO" id="GO:0005819">
    <property type="term" value="C:spindle"/>
    <property type="evidence" value="ECO:0007669"/>
    <property type="project" value="UniProtKB-ARBA"/>
</dbReference>
<dbReference type="SMART" id="SM00129">
    <property type="entry name" value="KISc"/>
    <property type="match status" value="1"/>
</dbReference>
<evidence type="ECO:0000256" key="2">
    <source>
        <dbReference type="ARBA" id="ARBA00004245"/>
    </source>
</evidence>
<dbReference type="AlphaFoldDB" id="A0A6J2M048"/>
<evidence type="ECO:0000313" key="16">
    <source>
        <dbReference type="Proteomes" id="UP000504628"/>
    </source>
</evidence>
<dbReference type="FunFam" id="3.40.850.10:FF:000027">
    <property type="entry name" value="Kinesin-like protein"/>
    <property type="match status" value="1"/>
</dbReference>
<evidence type="ECO:0000256" key="8">
    <source>
        <dbReference type="ARBA" id="ARBA00023175"/>
    </source>
</evidence>
<accession>A0A6J2M048</accession>
<dbReference type="CDD" id="cd01370">
    <property type="entry name" value="KISc_KIP3_like"/>
    <property type="match status" value="1"/>
</dbReference>
<dbReference type="PROSITE" id="PS00411">
    <property type="entry name" value="KINESIN_MOTOR_1"/>
    <property type="match status" value="1"/>
</dbReference>
<dbReference type="GeneID" id="114500464"/>
<name>A0A6J2M048_9CHIR</name>
<gene>
    <name evidence="17" type="primary">KIF18A</name>
</gene>
<keyword evidence="4 12" id="KW-0493">Microtubule</keyword>
<keyword evidence="3" id="KW-0963">Cytoplasm</keyword>
<feature type="coiled-coil region" evidence="13">
    <location>
        <begin position="377"/>
        <end position="453"/>
    </location>
</feature>
<feature type="domain" description="Kinesin motor" evidence="15">
    <location>
        <begin position="11"/>
        <end position="355"/>
    </location>
</feature>
<dbReference type="Gene3D" id="3.40.850.10">
    <property type="entry name" value="Kinesin motor domain"/>
    <property type="match status" value="1"/>
</dbReference>
<protein>
    <recommendedName>
        <fullName evidence="12">Kinesin-like protein</fullName>
    </recommendedName>
</protein>
<dbReference type="SUPFAM" id="SSF52540">
    <property type="entry name" value="P-loop containing nucleoside triphosphate hydrolases"/>
    <property type="match status" value="1"/>
</dbReference>
<keyword evidence="5 11" id="KW-0547">Nucleotide-binding</keyword>
<organism evidence="16 17">
    <name type="scientific">Phyllostomus discolor</name>
    <name type="common">pale spear-nosed bat</name>
    <dbReference type="NCBI Taxonomy" id="89673"/>
    <lineage>
        <taxon>Eukaryota</taxon>
        <taxon>Metazoa</taxon>
        <taxon>Chordata</taxon>
        <taxon>Craniata</taxon>
        <taxon>Vertebrata</taxon>
        <taxon>Euteleostomi</taxon>
        <taxon>Mammalia</taxon>
        <taxon>Eutheria</taxon>
        <taxon>Laurasiatheria</taxon>
        <taxon>Chiroptera</taxon>
        <taxon>Yangochiroptera</taxon>
        <taxon>Phyllostomidae</taxon>
        <taxon>Phyllostominae</taxon>
        <taxon>Phyllostomus</taxon>
    </lineage>
</organism>
<dbReference type="PRINTS" id="PR00380">
    <property type="entry name" value="KINESINHEAVY"/>
</dbReference>
<evidence type="ECO:0000256" key="1">
    <source>
        <dbReference type="ARBA" id="ARBA00004123"/>
    </source>
</evidence>
<feature type="binding site" evidence="11">
    <location>
        <begin position="113"/>
        <end position="120"/>
    </location>
    <ligand>
        <name>ATP</name>
        <dbReference type="ChEBI" id="CHEBI:30616"/>
    </ligand>
</feature>
<evidence type="ECO:0000313" key="17">
    <source>
        <dbReference type="RefSeq" id="XP_028372966.1"/>
    </source>
</evidence>
<dbReference type="CTD" id="81930"/>
<dbReference type="InterPro" id="IPR036961">
    <property type="entry name" value="Kinesin_motor_dom_sf"/>
</dbReference>
<keyword evidence="9" id="KW-0206">Cytoskeleton</keyword>
<dbReference type="InterPro" id="IPR027640">
    <property type="entry name" value="Kinesin-like_fam"/>
</dbReference>
<keyword evidence="6 11" id="KW-0067">ATP-binding</keyword>
<evidence type="ECO:0000259" key="15">
    <source>
        <dbReference type="PROSITE" id="PS50067"/>
    </source>
</evidence>
<dbReference type="Proteomes" id="UP000504628">
    <property type="component" value="Chromosome 6"/>
</dbReference>
<dbReference type="GO" id="GO:0003777">
    <property type="term" value="F:microtubule motor activity"/>
    <property type="evidence" value="ECO:0007669"/>
    <property type="project" value="InterPro"/>
</dbReference>
<dbReference type="KEGG" id="pdic:114500464"/>
<dbReference type="InterPro" id="IPR001752">
    <property type="entry name" value="Kinesin_motor_dom"/>
</dbReference>
<dbReference type="FunCoup" id="A0A6J2M048">
    <property type="interactions" value="1207"/>
</dbReference>
<keyword evidence="8 11" id="KW-0505">Motor protein</keyword>
<evidence type="ECO:0000256" key="11">
    <source>
        <dbReference type="PROSITE-ProRule" id="PRU00283"/>
    </source>
</evidence>
<keyword evidence="10" id="KW-0539">Nucleus</keyword>
<dbReference type="RefSeq" id="XP_028372966.1">
    <property type="nucleotide sequence ID" value="XM_028517165.1"/>
</dbReference>
<comment type="similarity">
    <text evidence="11 12">Belongs to the TRAFAC class myosin-kinesin ATPase superfamily. Kinesin family.</text>
</comment>
<dbReference type="PROSITE" id="PS50067">
    <property type="entry name" value="KINESIN_MOTOR_2"/>
    <property type="match status" value="1"/>
</dbReference>
<evidence type="ECO:0000256" key="14">
    <source>
        <dbReference type="SAM" id="MobiDB-lite"/>
    </source>
</evidence>
<reference evidence="17" key="1">
    <citation type="submission" date="2025-08" db="UniProtKB">
        <authorList>
            <consortium name="RefSeq"/>
        </authorList>
    </citation>
    <scope>IDENTIFICATION</scope>
    <source>
        <tissue evidence="17">Muscle</tissue>
    </source>
</reference>
<dbReference type="GO" id="GO:0007018">
    <property type="term" value="P:microtubule-based movement"/>
    <property type="evidence" value="ECO:0007669"/>
    <property type="project" value="InterPro"/>
</dbReference>
<proteinExistence type="inferred from homology"/>
<dbReference type="PANTHER" id="PTHR47968:SF73">
    <property type="entry name" value="KINESIN-LIKE PROTEIN"/>
    <property type="match status" value="1"/>
</dbReference>
<comment type="subcellular location">
    <subcellularLocation>
        <location evidence="2">Cytoplasm</location>
        <location evidence="2">Cytoskeleton</location>
    </subcellularLocation>
    <subcellularLocation>
        <location evidence="1">Nucleus</location>
    </subcellularLocation>
</comment>
<dbReference type="OrthoDB" id="3176171at2759"/>
<evidence type="ECO:0000256" key="6">
    <source>
        <dbReference type="ARBA" id="ARBA00022840"/>
    </source>
</evidence>